<keyword evidence="1" id="KW-0175">Coiled coil</keyword>
<dbReference type="GO" id="GO:0005794">
    <property type="term" value="C:Golgi apparatus"/>
    <property type="evidence" value="ECO:0007669"/>
    <property type="project" value="TreeGrafter"/>
</dbReference>
<comment type="caution">
    <text evidence="2">The sequence shown here is derived from an EMBL/GenBank/DDBJ whole genome shotgun (WGS) entry which is preliminary data.</text>
</comment>
<dbReference type="GO" id="GO:0008017">
    <property type="term" value="F:microtubule binding"/>
    <property type="evidence" value="ECO:0007669"/>
    <property type="project" value="InterPro"/>
</dbReference>
<protein>
    <recommendedName>
        <fullName evidence="4">Dynein regulatory complex subunit 4</fullName>
    </recommendedName>
</protein>
<evidence type="ECO:0000313" key="2">
    <source>
        <dbReference type="EMBL" id="KAG8198850.1"/>
    </source>
</evidence>
<dbReference type="GO" id="GO:0005874">
    <property type="term" value="C:microtubule"/>
    <property type="evidence" value="ECO:0007669"/>
    <property type="project" value="TreeGrafter"/>
</dbReference>
<dbReference type="GO" id="GO:0031267">
    <property type="term" value="F:small GTPase binding"/>
    <property type="evidence" value="ECO:0007669"/>
    <property type="project" value="InterPro"/>
</dbReference>
<reference evidence="2 3" key="1">
    <citation type="journal article" date="2022" name="Nat. Ecol. Evol.">
        <title>A masculinizing supergene underlies an exaggerated male reproductive morph in a spider.</title>
        <authorList>
            <person name="Hendrickx F."/>
            <person name="De Corte Z."/>
            <person name="Sonet G."/>
            <person name="Van Belleghem S.M."/>
            <person name="Kostlbacher S."/>
            <person name="Vangestel C."/>
        </authorList>
    </citation>
    <scope>NUCLEOTIDE SEQUENCE [LARGE SCALE GENOMIC DNA]</scope>
    <source>
        <strain evidence="2">W744_W776</strain>
    </source>
</reference>
<feature type="coiled-coil region" evidence="1">
    <location>
        <begin position="134"/>
        <end position="168"/>
    </location>
</feature>
<keyword evidence="3" id="KW-1185">Reference proteome</keyword>
<dbReference type="InterPro" id="IPR039308">
    <property type="entry name" value="GAS8"/>
</dbReference>
<proteinExistence type="predicted"/>
<accession>A0AAV6VQS7</accession>
<dbReference type="GO" id="GO:0048870">
    <property type="term" value="P:cell motility"/>
    <property type="evidence" value="ECO:0007669"/>
    <property type="project" value="InterPro"/>
</dbReference>
<evidence type="ECO:0000313" key="3">
    <source>
        <dbReference type="Proteomes" id="UP000827092"/>
    </source>
</evidence>
<dbReference type="PANTHER" id="PTHR31543">
    <property type="entry name" value="DYNEIN REGULATORY COMPLEX SUBUNIT 4"/>
    <property type="match status" value="1"/>
</dbReference>
<evidence type="ECO:0000256" key="1">
    <source>
        <dbReference type="SAM" id="Coils"/>
    </source>
</evidence>
<name>A0AAV6VQS7_9ARAC</name>
<evidence type="ECO:0008006" key="4">
    <source>
        <dbReference type="Google" id="ProtNLM"/>
    </source>
</evidence>
<dbReference type="EMBL" id="JAFNEN010000034">
    <property type="protein sequence ID" value="KAG8198850.1"/>
    <property type="molecule type" value="Genomic_DNA"/>
</dbReference>
<sequence length="356" mass="42748">MDSKQKKAPAKKIGKKQFKNYAILDGVSVTDMTKEQLESHVYQLQQEVEKEREERNYYQLERDKIQLFWEVTKQQLEEKDSVLQLKNSEIDDVSLSHLAEVKLYKQKMKHIMFECQQHINEKMKEKMSEKLMLEEEHQAKVKCLEKEIDRLQNEISKLNTDYKMAVANQTLQHEEQVSLLHEEYQKKIDDIKIKEATEIGTIRDEMDLKRKEAIQSIESEKDLHIQHLIETHEELFQKMKNYYNDIIKNDILLIKSLKRIWIIWFLFSDEKQCFLRKEGNLKDKLKILQMKNDTLSESLKGLQVIQTKRRRKFDLEDNKLFSSESIIRNLKRELKKITLENDFLLSQLLKSIFLII</sequence>
<dbReference type="AlphaFoldDB" id="A0AAV6VQS7"/>
<dbReference type="PANTHER" id="PTHR31543:SF0">
    <property type="entry name" value="DYNEIN REGULATORY COMPLEX SUBUNIT 4"/>
    <property type="match status" value="1"/>
</dbReference>
<gene>
    <name evidence="2" type="ORF">JTE90_015068</name>
</gene>
<dbReference type="Proteomes" id="UP000827092">
    <property type="component" value="Unassembled WGS sequence"/>
</dbReference>
<organism evidence="2 3">
    <name type="scientific">Oedothorax gibbosus</name>
    <dbReference type="NCBI Taxonomy" id="931172"/>
    <lineage>
        <taxon>Eukaryota</taxon>
        <taxon>Metazoa</taxon>
        <taxon>Ecdysozoa</taxon>
        <taxon>Arthropoda</taxon>
        <taxon>Chelicerata</taxon>
        <taxon>Arachnida</taxon>
        <taxon>Araneae</taxon>
        <taxon>Araneomorphae</taxon>
        <taxon>Entelegynae</taxon>
        <taxon>Araneoidea</taxon>
        <taxon>Linyphiidae</taxon>
        <taxon>Erigoninae</taxon>
        <taxon>Oedothorax</taxon>
    </lineage>
</organism>